<protein>
    <submittedName>
        <fullName evidence="1">Uncharacterized protein</fullName>
    </submittedName>
</protein>
<accession>A0AB39XL98</accession>
<name>A0AB39XL98_9BRAD</name>
<dbReference type="EMBL" id="CP165734">
    <property type="protein sequence ID" value="XDV57507.1"/>
    <property type="molecule type" value="Genomic_DNA"/>
</dbReference>
<gene>
    <name evidence="1" type="ORF">AB8Z38_34055</name>
</gene>
<reference evidence="1" key="1">
    <citation type="submission" date="2024-08" db="EMBL/GenBank/DDBJ databases">
        <authorList>
            <person name="Chaddad Z."/>
            <person name="Lamrabet M."/>
            <person name="Bouhnik O."/>
            <person name="Alami S."/>
            <person name="Wipf D."/>
            <person name="Courty P.E."/>
            <person name="Missbah El Idrissi M."/>
        </authorList>
    </citation>
    <scope>NUCLEOTIDE SEQUENCE</scope>
    <source>
        <strain evidence="1">LLZ17</strain>
    </source>
</reference>
<dbReference type="AlphaFoldDB" id="A0AB39XL98"/>
<proteinExistence type="predicted"/>
<organism evidence="1">
    <name type="scientific">Bradyrhizobium sp. LLZ17</name>
    <dbReference type="NCBI Taxonomy" id="3239388"/>
    <lineage>
        <taxon>Bacteria</taxon>
        <taxon>Pseudomonadati</taxon>
        <taxon>Pseudomonadota</taxon>
        <taxon>Alphaproteobacteria</taxon>
        <taxon>Hyphomicrobiales</taxon>
        <taxon>Nitrobacteraceae</taxon>
        <taxon>Bradyrhizobium</taxon>
    </lineage>
</organism>
<dbReference type="RefSeq" id="WP_369721926.1">
    <property type="nucleotide sequence ID" value="NZ_CP165734.1"/>
</dbReference>
<evidence type="ECO:0000313" key="1">
    <source>
        <dbReference type="EMBL" id="XDV57507.1"/>
    </source>
</evidence>
<sequence length="349" mass="39102">MAERQIPPDYWTTAEVMKGIFETKTCLAKPHSPEPCQGKIVAAHTIPRSQLAKMAPDGHVYAVAGTPADFARTDGQLTAKKYGIRNFSILNCFCATHDNKIFSHIEDDNLVFDGHQLTLLQYRTLASELYRKATAYHSILHQIEQQQKTKRKNKEAIDFLMAHAVGTLAGVRDAGTAFETCATNLFAEKHDQVSALVVHFKKLPSIMTVGGFLAQFDYEGKPLQVLNDLETIAQIVCFNILAAADHATVIFLWPKEHSKIGKQFADSLLAQGSSLYSALAIQTAFEYLENTCVSNDWWETQKPIIRTLLMNRMQSSANLIEKRASNSLTFGGVNFDQWDYDRHEFINVA</sequence>